<feature type="compositionally biased region" description="Basic residues" evidence="1">
    <location>
        <begin position="1"/>
        <end position="12"/>
    </location>
</feature>
<dbReference type="RefSeq" id="WP_221495813.1">
    <property type="nucleotide sequence ID" value="NZ_JACHJB010000001.1"/>
</dbReference>
<organism evidence="4 5">
    <name type="scientific">Nonomuraea muscovyensis</name>
    <dbReference type="NCBI Taxonomy" id="1124761"/>
    <lineage>
        <taxon>Bacteria</taxon>
        <taxon>Bacillati</taxon>
        <taxon>Actinomycetota</taxon>
        <taxon>Actinomycetes</taxon>
        <taxon>Streptosporangiales</taxon>
        <taxon>Streptosporangiaceae</taxon>
        <taxon>Nonomuraea</taxon>
    </lineage>
</organism>
<evidence type="ECO:0000256" key="1">
    <source>
        <dbReference type="SAM" id="MobiDB-lite"/>
    </source>
</evidence>
<keyword evidence="2" id="KW-1133">Transmembrane helix</keyword>
<feature type="domain" description="Nbr1 FW" evidence="3">
    <location>
        <begin position="187"/>
        <end position="275"/>
    </location>
</feature>
<dbReference type="PANTHER" id="PTHR20930">
    <property type="entry name" value="OVARIAN CARCINOMA ANTIGEN CA125-RELATED"/>
    <property type="match status" value="1"/>
</dbReference>
<keyword evidence="2" id="KW-0472">Membrane</keyword>
<proteinExistence type="predicted"/>
<reference evidence="4 5" key="1">
    <citation type="submission" date="2020-08" db="EMBL/GenBank/DDBJ databases">
        <title>Sequencing the genomes of 1000 actinobacteria strains.</title>
        <authorList>
            <person name="Klenk H.-P."/>
        </authorList>
    </citation>
    <scope>NUCLEOTIDE SEQUENCE [LARGE SCALE GENOMIC DNA]</scope>
    <source>
        <strain evidence="4 5">DSM 45913</strain>
    </source>
</reference>
<dbReference type="Pfam" id="PF16158">
    <property type="entry name" value="N_BRCA1_IG"/>
    <property type="match status" value="1"/>
</dbReference>
<evidence type="ECO:0000259" key="3">
    <source>
        <dbReference type="Pfam" id="PF16158"/>
    </source>
</evidence>
<dbReference type="Proteomes" id="UP000583800">
    <property type="component" value="Unassembled WGS sequence"/>
</dbReference>
<dbReference type="CDD" id="cd14947">
    <property type="entry name" value="NBR1_like"/>
    <property type="match status" value="1"/>
</dbReference>
<dbReference type="InterPro" id="IPR013783">
    <property type="entry name" value="Ig-like_fold"/>
</dbReference>
<sequence length="289" mass="31721">MEADKRGKRRGRQPIGPDPEAGAVGAFAARLLRLKQEAGDPSYAEMASRLGAAASKSSLASAARGQRLPTWETTWEFVRVLAVDRLGRDPGETEREWRDLWERARVEPVDEPVNEPVDEPAEVEGAPRTARRGQVLVYVMSSVAVVTAGLTVLHLALREDRRETPPAPAPTASVIPRDDSEFLGDVTYPDGSKVRTNSTFTKTWRVRNTGTIPWEGRLLARVNADPCKSPETVAIPPTAPGHTVDLSVRVRAPGKPGKCRIYYKMTDAQGRVLFPLKRPVFLDVRVVGS</sequence>
<dbReference type="GO" id="GO:0005975">
    <property type="term" value="P:carbohydrate metabolic process"/>
    <property type="evidence" value="ECO:0007669"/>
    <property type="project" value="UniProtKB-ARBA"/>
</dbReference>
<evidence type="ECO:0000256" key="2">
    <source>
        <dbReference type="SAM" id="Phobius"/>
    </source>
</evidence>
<keyword evidence="2" id="KW-0812">Transmembrane</keyword>
<dbReference type="Gene3D" id="2.60.40.10">
    <property type="entry name" value="Immunoglobulins"/>
    <property type="match status" value="1"/>
</dbReference>
<accession>A0A7X0BYP6</accession>
<comment type="caution">
    <text evidence="4">The sequence shown here is derived from an EMBL/GenBank/DDBJ whole genome shotgun (WGS) entry which is preliminary data.</text>
</comment>
<keyword evidence="5" id="KW-1185">Reference proteome</keyword>
<name>A0A7X0BYP6_9ACTN</name>
<dbReference type="EMBL" id="JACHJB010000001">
    <property type="protein sequence ID" value="MBB6345339.1"/>
    <property type="molecule type" value="Genomic_DNA"/>
</dbReference>
<gene>
    <name evidence="4" type="ORF">FHU36_001848</name>
</gene>
<protein>
    <recommendedName>
        <fullName evidence="3">Nbr1 FW domain-containing protein</fullName>
    </recommendedName>
</protein>
<evidence type="ECO:0000313" key="4">
    <source>
        <dbReference type="EMBL" id="MBB6345339.1"/>
    </source>
</evidence>
<dbReference type="PANTHER" id="PTHR20930:SF0">
    <property type="entry name" value="PROTEIN ILRUN"/>
    <property type="match status" value="1"/>
</dbReference>
<feature type="region of interest" description="Disordered" evidence="1">
    <location>
        <begin position="1"/>
        <end position="22"/>
    </location>
</feature>
<feature type="transmembrane region" description="Helical" evidence="2">
    <location>
        <begin position="135"/>
        <end position="157"/>
    </location>
</feature>
<dbReference type="InterPro" id="IPR032350">
    <property type="entry name" value="Nbr1_FW"/>
</dbReference>
<dbReference type="AlphaFoldDB" id="A0A7X0BYP6"/>
<evidence type="ECO:0000313" key="5">
    <source>
        <dbReference type="Proteomes" id="UP000583800"/>
    </source>
</evidence>